<feature type="compositionally biased region" description="Polar residues" evidence="1">
    <location>
        <begin position="1"/>
        <end position="19"/>
    </location>
</feature>
<sequence>MSDNALEDTNTALSQNSKTFEGAEGEADDTCVGEDEGYELEELKEVVQNILWDIVDSRRPLLRRLINAKALLDAPPPPPPKQGARKPKVPEVDGHALFEEVVKEILEIDEELGNVDREILDEQLFILCDNPPPVPPSQIQLILFRKNEQGTVFEHHEIMSRLFSFLDVQSLLAFSEASKLCREAVDTYARKAAYNLLLHRGSVCSNLSYWRQVIEFFFTNVVTLQPISRSNYAPIQAQLRMNKNIFPINAQSMKAHTYVSFDFIKPHYIVYCDHQRPMAHTCEASRALDCDRKAVTKVITANEFIVEYCKRLEVQDPNSPAWGVPASMVTPAYVALMLKVTLDTIAQCITKHSGLVEYRRTEYTANATHHITHRIWLQLSLKWDFRFGDDAQNSLYLNVADHFRWDG</sequence>
<keyword evidence="3" id="KW-1185">Reference proteome</keyword>
<evidence type="ECO:0008006" key="4">
    <source>
        <dbReference type="Google" id="ProtNLM"/>
    </source>
</evidence>
<reference evidence="2 3" key="1">
    <citation type="journal article" date="2017" name="BMC Genomics">
        <title>Whole-genome assembly of Babesia ovata and comparative genomics between closely related pathogens.</title>
        <authorList>
            <person name="Yamagishi J."/>
            <person name="Asada M."/>
            <person name="Hakimi H."/>
            <person name="Tanaka T.Q."/>
            <person name="Sugimoto C."/>
            <person name="Kawazu S."/>
        </authorList>
    </citation>
    <scope>NUCLEOTIDE SEQUENCE [LARGE SCALE GENOMIC DNA]</scope>
    <source>
        <strain evidence="2 3">Miyake</strain>
    </source>
</reference>
<dbReference type="Proteomes" id="UP000236319">
    <property type="component" value="Unassembled WGS sequence"/>
</dbReference>
<dbReference type="GeneID" id="39872472"/>
<evidence type="ECO:0000313" key="3">
    <source>
        <dbReference type="Proteomes" id="UP000236319"/>
    </source>
</evidence>
<gene>
    <name evidence="2" type="ORF">BOVATA_001950</name>
</gene>
<feature type="region of interest" description="Disordered" evidence="1">
    <location>
        <begin position="1"/>
        <end position="36"/>
    </location>
</feature>
<comment type="caution">
    <text evidence="2">The sequence shown here is derived from an EMBL/GenBank/DDBJ whole genome shotgun (WGS) entry which is preliminary data.</text>
</comment>
<name>A0A2H6K6V1_9APIC</name>
<dbReference type="EMBL" id="BDSA01000001">
    <property type="protein sequence ID" value="GBE58702.1"/>
    <property type="molecule type" value="Genomic_DNA"/>
</dbReference>
<proteinExistence type="predicted"/>
<dbReference type="RefSeq" id="XP_028864945.1">
    <property type="nucleotide sequence ID" value="XM_029009112.1"/>
</dbReference>
<evidence type="ECO:0000256" key="1">
    <source>
        <dbReference type="SAM" id="MobiDB-lite"/>
    </source>
</evidence>
<protein>
    <recommendedName>
        <fullName evidence="4">F-box domain-containing protein</fullName>
    </recommendedName>
</protein>
<accession>A0A2H6K6V1</accession>
<evidence type="ECO:0000313" key="2">
    <source>
        <dbReference type="EMBL" id="GBE58702.1"/>
    </source>
</evidence>
<organism evidence="2 3">
    <name type="scientific">Babesia ovata</name>
    <dbReference type="NCBI Taxonomy" id="189622"/>
    <lineage>
        <taxon>Eukaryota</taxon>
        <taxon>Sar</taxon>
        <taxon>Alveolata</taxon>
        <taxon>Apicomplexa</taxon>
        <taxon>Aconoidasida</taxon>
        <taxon>Piroplasmida</taxon>
        <taxon>Babesiidae</taxon>
        <taxon>Babesia</taxon>
    </lineage>
</organism>
<dbReference type="VEuPathDB" id="PiroplasmaDB:BOVATA_001950"/>
<feature type="compositionally biased region" description="Acidic residues" evidence="1">
    <location>
        <begin position="23"/>
        <end position="36"/>
    </location>
</feature>
<dbReference type="AlphaFoldDB" id="A0A2H6K6V1"/>
<dbReference type="OrthoDB" id="363892at2759"/>